<name>A0A6J6ZNE7_9ZZZZ</name>
<dbReference type="AlphaFoldDB" id="A0A6J6ZNE7"/>
<reference evidence="1" key="1">
    <citation type="submission" date="2020-05" db="EMBL/GenBank/DDBJ databases">
        <authorList>
            <person name="Chiriac C."/>
            <person name="Salcher M."/>
            <person name="Ghai R."/>
            <person name="Kavagutti S V."/>
        </authorList>
    </citation>
    <scope>NUCLEOTIDE SEQUENCE</scope>
</reference>
<sequence length="231" mass="25781">MPTGLEIDGAGGLHRIDVLGPDVDEIRLAQLQEAHLRHFPEHAHVADEMAAAFAGGSFDPEVVVHQWLLLLDDEPVGEYIFHVNTRRGIMLRHFLAVDQPARKRLPLRWLSNITAQVQAQGEADASKGRVPLLAMMSEVKPSHLEGWRRLGYRTLEIGYLEPLHGKHWADFGEPEFFEMTPCVKITEAGADRPIGEVAAAGVYAFSVDHYRLPEDNPTVVSMLKRARALES</sequence>
<gene>
    <name evidence="1" type="ORF">UFOPK3004_01900</name>
</gene>
<evidence type="ECO:0000313" key="1">
    <source>
        <dbReference type="EMBL" id="CAB4822265.1"/>
    </source>
</evidence>
<accession>A0A6J6ZNE7</accession>
<dbReference type="EMBL" id="CAFAAL010000267">
    <property type="protein sequence ID" value="CAB4822265.1"/>
    <property type="molecule type" value="Genomic_DNA"/>
</dbReference>
<proteinExistence type="predicted"/>
<organism evidence="1">
    <name type="scientific">freshwater metagenome</name>
    <dbReference type="NCBI Taxonomy" id="449393"/>
    <lineage>
        <taxon>unclassified sequences</taxon>
        <taxon>metagenomes</taxon>
        <taxon>ecological metagenomes</taxon>
    </lineage>
</organism>
<protein>
    <submittedName>
        <fullName evidence="1">Unannotated protein</fullName>
    </submittedName>
</protein>